<feature type="transmembrane region" description="Helical" evidence="1">
    <location>
        <begin position="302"/>
        <end position="320"/>
    </location>
</feature>
<feature type="transmembrane region" description="Helical" evidence="1">
    <location>
        <begin position="264"/>
        <end position="282"/>
    </location>
</feature>
<feature type="transmembrane region" description="Helical" evidence="1">
    <location>
        <begin position="123"/>
        <end position="141"/>
    </location>
</feature>
<keyword evidence="1" id="KW-0472">Membrane</keyword>
<feature type="transmembrane region" description="Helical" evidence="1">
    <location>
        <begin position="85"/>
        <end position="111"/>
    </location>
</feature>
<dbReference type="RefSeq" id="WP_265266681.1">
    <property type="nucleotide sequence ID" value="NZ_JAIHOM010000172.1"/>
</dbReference>
<evidence type="ECO:0000313" key="3">
    <source>
        <dbReference type="Proteomes" id="UP001526426"/>
    </source>
</evidence>
<feature type="transmembrane region" description="Helical" evidence="1">
    <location>
        <begin position="51"/>
        <end position="73"/>
    </location>
</feature>
<gene>
    <name evidence="2" type="ORF">K4A83_21145</name>
</gene>
<dbReference type="EMBL" id="JAIHOM010000172">
    <property type="protein sequence ID" value="MCW6038756.1"/>
    <property type="molecule type" value="Genomic_DNA"/>
</dbReference>
<organism evidence="2 3">
    <name type="scientific">Spirulina subsalsa FACHB-351</name>
    <dbReference type="NCBI Taxonomy" id="234711"/>
    <lineage>
        <taxon>Bacteria</taxon>
        <taxon>Bacillati</taxon>
        <taxon>Cyanobacteriota</taxon>
        <taxon>Cyanophyceae</taxon>
        <taxon>Spirulinales</taxon>
        <taxon>Spirulinaceae</taxon>
        <taxon>Spirulina</taxon>
    </lineage>
</organism>
<feature type="transmembrane region" description="Helical" evidence="1">
    <location>
        <begin position="153"/>
        <end position="171"/>
    </location>
</feature>
<proteinExistence type="predicted"/>
<evidence type="ECO:0000313" key="2">
    <source>
        <dbReference type="EMBL" id="MCW6038756.1"/>
    </source>
</evidence>
<evidence type="ECO:0000256" key="1">
    <source>
        <dbReference type="SAM" id="Phobius"/>
    </source>
</evidence>
<keyword evidence="3" id="KW-1185">Reference proteome</keyword>
<protein>
    <submittedName>
        <fullName evidence="2">Uncharacterized protein</fullName>
    </submittedName>
</protein>
<comment type="caution">
    <text evidence="2">The sequence shown here is derived from an EMBL/GenBank/DDBJ whole genome shotgun (WGS) entry which is preliminary data.</text>
</comment>
<keyword evidence="1" id="KW-1133">Transmembrane helix</keyword>
<sequence>MPKAKTSPKPVEINNLLTGANVVIAGIAWSFFTVLFFLLFSITPPGQESPFWYLIGTYILETFPFILASVLCYRNWKSPQIASGSSVWFFIFLGITAFTLGNIIFGIWELYFGLDPEISPADLFYVAFTVCLGWGMVLAVLPRRVNLDPKQWGVIVLVAIVGIAFAVWLSVSTAQNVEVDGETETVETIEGEGVAAPTPSAPAIAPEAEENPYDKVPSWVKAADDFLAVFSRPVNLFYAIADVGLMIIAATLLLAFWGGRFSQSWRMIAAAALAKYVADMWFKYATTLSEPYESGGLLEVFYVFSGVLFAMGAALEYDVSTSRHSRSRRRRGRS</sequence>
<dbReference type="Proteomes" id="UP001526426">
    <property type="component" value="Unassembled WGS sequence"/>
</dbReference>
<accession>A0ABT3LB89</accession>
<feature type="transmembrane region" description="Helical" evidence="1">
    <location>
        <begin position="20"/>
        <end position="39"/>
    </location>
</feature>
<feature type="transmembrane region" description="Helical" evidence="1">
    <location>
        <begin position="236"/>
        <end position="257"/>
    </location>
</feature>
<name>A0ABT3LB89_9CYAN</name>
<reference evidence="2 3" key="1">
    <citation type="submission" date="2021-08" db="EMBL/GenBank/DDBJ databases">
        <title>Draft genome sequence of Spirulina subsalsa with high tolerance to salinity and hype-accumulation of phycocyanin.</title>
        <authorList>
            <person name="Pei H."/>
            <person name="Jiang L."/>
        </authorList>
    </citation>
    <scope>NUCLEOTIDE SEQUENCE [LARGE SCALE GENOMIC DNA]</scope>
    <source>
        <strain evidence="2 3">FACHB-351</strain>
    </source>
</reference>
<keyword evidence="1" id="KW-0812">Transmembrane</keyword>